<feature type="compositionally biased region" description="Basic and acidic residues" evidence="1">
    <location>
        <begin position="91"/>
        <end position="103"/>
    </location>
</feature>
<feature type="region of interest" description="Disordered" evidence="1">
    <location>
        <begin position="55"/>
        <end position="151"/>
    </location>
</feature>
<gene>
    <name evidence="2" type="ORF">HYPSUDRAFT_67450</name>
</gene>
<reference evidence="3" key="1">
    <citation type="submission" date="2014-04" db="EMBL/GenBank/DDBJ databases">
        <title>Evolutionary Origins and Diversification of the Mycorrhizal Mutualists.</title>
        <authorList>
            <consortium name="DOE Joint Genome Institute"/>
            <consortium name="Mycorrhizal Genomics Consortium"/>
            <person name="Kohler A."/>
            <person name="Kuo A."/>
            <person name="Nagy L.G."/>
            <person name="Floudas D."/>
            <person name="Copeland A."/>
            <person name="Barry K.W."/>
            <person name="Cichocki N."/>
            <person name="Veneault-Fourrey C."/>
            <person name="LaButti K."/>
            <person name="Lindquist E.A."/>
            <person name="Lipzen A."/>
            <person name="Lundell T."/>
            <person name="Morin E."/>
            <person name="Murat C."/>
            <person name="Riley R."/>
            <person name="Ohm R."/>
            <person name="Sun H."/>
            <person name="Tunlid A."/>
            <person name="Henrissat B."/>
            <person name="Grigoriev I.V."/>
            <person name="Hibbett D.S."/>
            <person name="Martin F."/>
        </authorList>
    </citation>
    <scope>NUCLEOTIDE SEQUENCE [LARGE SCALE GENOMIC DNA]</scope>
    <source>
        <strain evidence="3">FD-334 SS-4</strain>
    </source>
</reference>
<evidence type="ECO:0000256" key="1">
    <source>
        <dbReference type="SAM" id="MobiDB-lite"/>
    </source>
</evidence>
<organism evidence="2 3">
    <name type="scientific">Hypholoma sublateritium (strain FD-334 SS-4)</name>
    <dbReference type="NCBI Taxonomy" id="945553"/>
    <lineage>
        <taxon>Eukaryota</taxon>
        <taxon>Fungi</taxon>
        <taxon>Dikarya</taxon>
        <taxon>Basidiomycota</taxon>
        <taxon>Agaricomycotina</taxon>
        <taxon>Agaricomycetes</taxon>
        <taxon>Agaricomycetidae</taxon>
        <taxon>Agaricales</taxon>
        <taxon>Agaricineae</taxon>
        <taxon>Strophariaceae</taxon>
        <taxon>Hypholoma</taxon>
    </lineage>
</organism>
<dbReference type="OrthoDB" id="2500073at2759"/>
<accession>A0A0D2L4L6</accession>
<feature type="compositionally biased region" description="Basic and acidic residues" evidence="1">
    <location>
        <begin position="66"/>
        <end position="76"/>
    </location>
</feature>
<feature type="region of interest" description="Disordered" evidence="1">
    <location>
        <begin position="1"/>
        <end position="38"/>
    </location>
</feature>
<evidence type="ECO:0000313" key="3">
    <source>
        <dbReference type="Proteomes" id="UP000054270"/>
    </source>
</evidence>
<evidence type="ECO:0000313" key="2">
    <source>
        <dbReference type="EMBL" id="KJA21752.1"/>
    </source>
</evidence>
<dbReference type="EMBL" id="KN817555">
    <property type="protein sequence ID" value="KJA21752.1"/>
    <property type="molecule type" value="Genomic_DNA"/>
</dbReference>
<keyword evidence="3" id="KW-1185">Reference proteome</keyword>
<sequence length="151" mass="15679">MSSGPTPSAPASEVPGEALAGYPTQRHAGKVGYGPNYNTSASVFDKVEGLAEEVAGKVTRNPKLVSEGHEKHTGESKKKKLLGEEEDDSPFESKSKIPAKDTNLKSMPGQHPETKASGIGIHVQPPAAAASHGLKESGPALPPSYGASREI</sequence>
<proteinExistence type="predicted"/>
<dbReference type="AlphaFoldDB" id="A0A0D2L4L6"/>
<protein>
    <submittedName>
        <fullName evidence="2">Uncharacterized protein</fullName>
    </submittedName>
</protein>
<dbReference type="STRING" id="945553.A0A0D2L4L6"/>
<name>A0A0D2L4L6_HYPSF</name>
<dbReference type="Proteomes" id="UP000054270">
    <property type="component" value="Unassembled WGS sequence"/>
</dbReference>